<accession>A0ABV1VT51</accession>
<proteinExistence type="predicted"/>
<evidence type="ECO:0000313" key="4">
    <source>
        <dbReference type="Proteomes" id="UP001490330"/>
    </source>
</evidence>
<dbReference type="EC" id="3.-.-.-" evidence="3"/>
<dbReference type="InterPro" id="IPR036380">
    <property type="entry name" value="Isochorismatase-like_sf"/>
</dbReference>
<evidence type="ECO:0000313" key="3">
    <source>
        <dbReference type="EMBL" id="MER6909254.1"/>
    </source>
</evidence>
<dbReference type="Proteomes" id="UP001490330">
    <property type="component" value="Unassembled WGS sequence"/>
</dbReference>
<dbReference type="RefSeq" id="WP_350721076.1">
    <property type="nucleotide sequence ID" value="NZ_JBEPCO010000023.1"/>
</dbReference>
<feature type="domain" description="Isochorismatase-like" evidence="2">
    <location>
        <begin position="7"/>
        <end position="154"/>
    </location>
</feature>
<comment type="caution">
    <text evidence="3">The sequence shown here is derived from an EMBL/GenBank/DDBJ whole genome shotgun (WGS) entry which is preliminary data.</text>
</comment>
<dbReference type="PANTHER" id="PTHR43540:SF1">
    <property type="entry name" value="ISOCHORISMATASE HYDROLASE"/>
    <property type="match status" value="1"/>
</dbReference>
<organism evidence="3 4">
    <name type="scientific">Streptomyces flaveolus</name>
    <dbReference type="NCBI Taxonomy" id="67297"/>
    <lineage>
        <taxon>Bacteria</taxon>
        <taxon>Bacillati</taxon>
        <taxon>Actinomycetota</taxon>
        <taxon>Actinomycetes</taxon>
        <taxon>Kitasatosporales</taxon>
        <taxon>Streptomycetaceae</taxon>
        <taxon>Streptomyces</taxon>
    </lineage>
</organism>
<dbReference type="GO" id="GO:0016787">
    <property type="term" value="F:hydrolase activity"/>
    <property type="evidence" value="ECO:0007669"/>
    <property type="project" value="UniProtKB-KW"/>
</dbReference>
<dbReference type="Pfam" id="PF00857">
    <property type="entry name" value="Isochorismatase"/>
    <property type="match status" value="1"/>
</dbReference>
<evidence type="ECO:0000256" key="1">
    <source>
        <dbReference type="ARBA" id="ARBA00022801"/>
    </source>
</evidence>
<dbReference type="EMBL" id="JBEPCV010000061">
    <property type="protein sequence ID" value="MER6909254.1"/>
    <property type="molecule type" value="Genomic_DNA"/>
</dbReference>
<keyword evidence="4" id="KW-1185">Reference proteome</keyword>
<dbReference type="PANTHER" id="PTHR43540">
    <property type="entry name" value="PEROXYUREIDOACRYLATE/UREIDOACRYLATE AMIDOHYDROLASE-RELATED"/>
    <property type="match status" value="1"/>
</dbReference>
<keyword evidence="1 3" id="KW-0378">Hydrolase</keyword>
<sequence length="194" mass="20740">MDIAENAALVVVDVQKGFEELDFWGTRNNPAADDNIAALIDVWQSTGRPVVFVRHDSAKPGSPLRTGYEGNDFKEYVEQRRGKGSGAELLITKTVNSAFLGTPDLGAWLREQGIDQVVLAGIQTNMCVETTARMGGNLGYDVLVAFDATYTFGLEGPFGWRQSADELARASAVSLHGGGFARVVTTGDVVAAAE</sequence>
<dbReference type="InterPro" id="IPR000868">
    <property type="entry name" value="Isochorismatase-like_dom"/>
</dbReference>
<dbReference type="Gene3D" id="3.40.50.850">
    <property type="entry name" value="Isochorismatase-like"/>
    <property type="match status" value="1"/>
</dbReference>
<dbReference type="InterPro" id="IPR050272">
    <property type="entry name" value="Isochorismatase-like_hydrls"/>
</dbReference>
<protein>
    <submittedName>
        <fullName evidence="3">Cysteine hydrolase family protein</fullName>
        <ecNumber evidence="3">3.-.-.-</ecNumber>
    </submittedName>
</protein>
<reference evidence="3 4" key="1">
    <citation type="submission" date="2024-06" db="EMBL/GenBank/DDBJ databases">
        <title>The Natural Products Discovery Center: Release of the First 8490 Sequenced Strains for Exploring Actinobacteria Biosynthetic Diversity.</title>
        <authorList>
            <person name="Kalkreuter E."/>
            <person name="Kautsar S.A."/>
            <person name="Yang D."/>
            <person name="Bader C.D."/>
            <person name="Teijaro C.N."/>
            <person name="Fluegel L."/>
            <person name="Davis C.M."/>
            <person name="Simpson J.R."/>
            <person name="Lauterbach L."/>
            <person name="Steele A.D."/>
            <person name="Gui C."/>
            <person name="Meng S."/>
            <person name="Li G."/>
            <person name="Viehrig K."/>
            <person name="Ye F."/>
            <person name="Su P."/>
            <person name="Kiefer A.F."/>
            <person name="Nichols A."/>
            <person name="Cepeda A.J."/>
            <person name="Yan W."/>
            <person name="Fan B."/>
            <person name="Jiang Y."/>
            <person name="Adhikari A."/>
            <person name="Zheng C.-J."/>
            <person name="Schuster L."/>
            <person name="Cowan T.M."/>
            <person name="Smanski M.J."/>
            <person name="Chevrette M.G."/>
            <person name="De Carvalho L.P.S."/>
            <person name="Shen B."/>
        </authorList>
    </citation>
    <scope>NUCLEOTIDE SEQUENCE [LARGE SCALE GENOMIC DNA]</scope>
    <source>
        <strain evidence="3 4">NPDC000632</strain>
    </source>
</reference>
<gene>
    <name evidence="3" type="ORF">ABT322_37135</name>
</gene>
<dbReference type="SUPFAM" id="SSF52499">
    <property type="entry name" value="Isochorismatase-like hydrolases"/>
    <property type="match status" value="1"/>
</dbReference>
<dbReference type="CDD" id="cd01014">
    <property type="entry name" value="nicotinamidase_related"/>
    <property type="match status" value="1"/>
</dbReference>
<evidence type="ECO:0000259" key="2">
    <source>
        <dbReference type="Pfam" id="PF00857"/>
    </source>
</evidence>
<name>A0ABV1VT51_9ACTN</name>